<name>A0A345EDV9_9EURY</name>
<organism evidence="2 3">
    <name type="scientific">Haloplanus rubicundus</name>
    <dbReference type="NCBI Taxonomy" id="1547898"/>
    <lineage>
        <taxon>Archaea</taxon>
        <taxon>Methanobacteriati</taxon>
        <taxon>Methanobacteriota</taxon>
        <taxon>Stenosarchaea group</taxon>
        <taxon>Halobacteria</taxon>
        <taxon>Halobacteriales</taxon>
        <taxon>Haloferacaceae</taxon>
        <taxon>Haloplanus</taxon>
    </lineage>
</organism>
<gene>
    <name evidence="2" type="ORF">DU484_11305</name>
</gene>
<accession>A0A345EDV9</accession>
<dbReference type="InterPro" id="IPR052924">
    <property type="entry name" value="OsmC/Ohr_hydroprdx_reductase"/>
</dbReference>
<dbReference type="SUPFAM" id="SSF82784">
    <property type="entry name" value="OsmC-like"/>
    <property type="match status" value="1"/>
</dbReference>
<reference evidence="2 3" key="1">
    <citation type="submission" date="2018-07" db="EMBL/GenBank/DDBJ databases">
        <title>Genome sequences of Haloplanus sp. CBA1112.</title>
        <authorList>
            <person name="Kim Y.B."/>
            <person name="Roh S.W."/>
        </authorList>
    </citation>
    <scope>NUCLEOTIDE SEQUENCE [LARGE SCALE GENOMIC DNA]</scope>
    <source>
        <strain evidence="2 3">CBA1112</strain>
    </source>
</reference>
<evidence type="ECO:0000313" key="3">
    <source>
        <dbReference type="Proteomes" id="UP000252985"/>
    </source>
</evidence>
<dbReference type="Proteomes" id="UP000252985">
    <property type="component" value="Chromosome"/>
</dbReference>
<dbReference type="KEGG" id="haq:DU484_11305"/>
<protein>
    <submittedName>
        <fullName evidence="2">OsmC family peroxiredoxin</fullName>
    </submittedName>
</protein>
<dbReference type="EMBL" id="CP031148">
    <property type="protein sequence ID" value="AXG10381.1"/>
    <property type="molecule type" value="Genomic_DNA"/>
</dbReference>
<evidence type="ECO:0000256" key="1">
    <source>
        <dbReference type="SAM" id="MobiDB-lite"/>
    </source>
</evidence>
<dbReference type="Pfam" id="PF02566">
    <property type="entry name" value="OsmC"/>
    <property type="match status" value="1"/>
</dbReference>
<dbReference type="InterPro" id="IPR003718">
    <property type="entry name" value="OsmC/Ohr_fam"/>
</dbReference>
<dbReference type="Gene3D" id="3.30.300.20">
    <property type="match status" value="1"/>
</dbReference>
<feature type="region of interest" description="Disordered" evidence="1">
    <location>
        <begin position="1"/>
        <end position="30"/>
    </location>
</feature>
<dbReference type="PANTHER" id="PTHR35368">
    <property type="entry name" value="HYDROPEROXIDE REDUCTASE"/>
    <property type="match status" value="1"/>
</dbReference>
<dbReference type="InterPro" id="IPR015946">
    <property type="entry name" value="KH_dom-like_a/b"/>
</dbReference>
<dbReference type="PANTHER" id="PTHR35368:SF1">
    <property type="entry name" value="HYDROPEROXIDE REDUCTASE"/>
    <property type="match status" value="1"/>
</dbReference>
<dbReference type="AlphaFoldDB" id="A0A345EDV9"/>
<dbReference type="InterPro" id="IPR036102">
    <property type="entry name" value="OsmC/Ohrsf"/>
</dbReference>
<evidence type="ECO:0000313" key="2">
    <source>
        <dbReference type="EMBL" id="AXG10381.1"/>
    </source>
</evidence>
<sequence>MDGMARESTASETTITVTGRSEGPKRTTIETAETEFVVGDASPLEHLLGSLAACINVIGHLVAKERGMVVRGLDVRVEGDIDAARYKGGETDSRAGFGSIRAHVTVDADADADALADWMAEVEERCPVADNLDAGTDVHVEVERT</sequence>
<feature type="compositionally biased region" description="Polar residues" evidence="1">
    <location>
        <begin position="8"/>
        <end position="19"/>
    </location>
</feature>
<proteinExistence type="predicted"/>